<feature type="transmembrane region" description="Helical" evidence="6">
    <location>
        <begin position="163"/>
        <end position="191"/>
    </location>
</feature>
<accession>A0A1E3NZF7</accession>
<keyword evidence="2 6" id="KW-0813">Transport</keyword>
<dbReference type="STRING" id="683960.A0A1E3NZF7"/>
<evidence type="ECO:0000256" key="6">
    <source>
        <dbReference type="RuleBase" id="RU365065"/>
    </source>
</evidence>
<dbReference type="EMBL" id="KV454212">
    <property type="protein sequence ID" value="ODQ58380.1"/>
    <property type="molecule type" value="Genomic_DNA"/>
</dbReference>
<dbReference type="RefSeq" id="XP_019037587.1">
    <property type="nucleotide sequence ID" value="XM_019181021.1"/>
</dbReference>
<reference evidence="7 8" key="1">
    <citation type="journal article" date="2016" name="Proc. Natl. Acad. Sci. U.S.A.">
        <title>Comparative genomics of biotechnologically important yeasts.</title>
        <authorList>
            <person name="Riley R."/>
            <person name="Haridas S."/>
            <person name="Wolfe K.H."/>
            <person name="Lopes M.R."/>
            <person name="Hittinger C.T."/>
            <person name="Goeker M."/>
            <person name="Salamov A.A."/>
            <person name="Wisecaver J.H."/>
            <person name="Long T.M."/>
            <person name="Calvey C.H."/>
            <person name="Aerts A.L."/>
            <person name="Barry K.W."/>
            <person name="Choi C."/>
            <person name="Clum A."/>
            <person name="Coughlan A.Y."/>
            <person name="Deshpande S."/>
            <person name="Douglass A.P."/>
            <person name="Hanson S.J."/>
            <person name="Klenk H.-P."/>
            <person name="LaButti K.M."/>
            <person name="Lapidus A."/>
            <person name="Lindquist E.A."/>
            <person name="Lipzen A.M."/>
            <person name="Meier-Kolthoff J.P."/>
            <person name="Ohm R.A."/>
            <person name="Otillar R.P."/>
            <person name="Pangilinan J.L."/>
            <person name="Peng Y."/>
            <person name="Rokas A."/>
            <person name="Rosa C.A."/>
            <person name="Scheuner C."/>
            <person name="Sibirny A.A."/>
            <person name="Slot J.C."/>
            <person name="Stielow J.B."/>
            <person name="Sun H."/>
            <person name="Kurtzman C.P."/>
            <person name="Blackwell M."/>
            <person name="Grigoriev I.V."/>
            <person name="Jeffries T.W."/>
        </authorList>
    </citation>
    <scope>NUCLEOTIDE SEQUENCE [LARGE SCALE GENOMIC DNA]</scope>
    <source>
        <strain evidence="8">ATCC 58044 / CBS 1984 / NCYC 433 / NRRL Y-366-8</strain>
    </source>
</reference>
<dbReference type="GO" id="GO:0005381">
    <property type="term" value="F:iron ion transmembrane transporter activity"/>
    <property type="evidence" value="ECO:0007669"/>
    <property type="project" value="UniProtKB-UniRule"/>
</dbReference>
<comment type="subcellular location">
    <subcellularLocation>
        <location evidence="1 6">Membrane</location>
        <topology evidence="1 6">Multi-pass membrane protein</topology>
    </subcellularLocation>
</comment>
<gene>
    <name evidence="7" type="ORF">WICANDRAFT_24191</name>
</gene>
<keyword evidence="3 6" id="KW-0812">Transmembrane</keyword>
<comment type="caution">
    <text evidence="6">Lacks conserved residue(s) required for the propagation of feature annotation.</text>
</comment>
<keyword evidence="5 6" id="KW-0472">Membrane</keyword>
<feature type="transmembrane region" description="Helical" evidence="6">
    <location>
        <begin position="241"/>
        <end position="267"/>
    </location>
</feature>
<dbReference type="PANTHER" id="PTHR11660">
    <property type="entry name" value="SOLUTE CARRIER FAMILY 40 MEMBER"/>
    <property type="match status" value="1"/>
</dbReference>
<dbReference type="Proteomes" id="UP000094112">
    <property type="component" value="Unassembled WGS sequence"/>
</dbReference>
<evidence type="ECO:0000256" key="5">
    <source>
        <dbReference type="ARBA" id="ARBA00023136"/>
    </source>
</evidence>
<comment type="similarity">
    <text evidence="6">Belongs to the ferroportin (FP) (TC 2.A.100) family. SLC40A subfamily.</text>
</comment>
<dbReference type="InterPro" id="IPR009716">
    <property type="entry name" value="Ferroportin-1"/>
</dbReference>
<dbReference type="PANTHER" id="PTHR11660:SF57">
    <property type="entry name" value="SOLUTE CARRIER FAMILY 40 MEMBER"/>
    <property type="match status" value="1"/>
</dbReference>
<evidence type="ECO:0000256" key="4">
    <source>
        <dbReference type="ARBA" id="ARBA00022989"/>
    </source>
</evidence>
<evidence type="ECO:0000313" key="8">
    <source>
        <dbReference type="Proteomes" id="UP000094112"/>
    </source>
</evidence>
<feature type="non-terminal residue" evidence="7">
    <location>
        <position position="1"/>
    </location>
</feature>
<feature type="non-terminal residue" evidence="7">
    <location>
        <position position="419"/>
    </location>
</feature>
<comment type="function">
    <text evidence="6">May be involved in iron transport and iron homeostasis.</text>
</comment>
<feature type="transmembrane region" description="Helical" evidence="6">
    <location>
        <begin position="77"/>
        <end position="99"/>
    </location>
</feature>
<evidence type="ECO:0000256" key="3">
    <source>
        <dbReference type="ARBA" id="ARBA00022692"/>
    </source>
</evidence>
<organism evidence="7 8">
    <name type="scientific">Wickerhamomyces anomalus (strain ATCC 58044 / CBS 1984 / NCYC 433 / NRRL Y-366-8)</name>
    <name type="common">Yeast</name>
    <name type="synonym">Hansenula anomala</name>
    <dbReference type="NCBI Taxonomy" id="683960"/>
    <lineage>
        <taxon>Eukaryota</taxon>
        <taxon>Fungi</taxon>
        <taxon>Dikarya</taxon>
        <taxon>Ascomycota</taxon>
        <taxon>Saccharomycotina</taxon>
        <taxon>Saccharomycetes</taxon>
        <taxon>Phaffomycetales</taxon>
        <taxon>Wickerhamomycetaceae</taxon>
        <taxon>Wickerhamomyces</taxon>
    </lineage>
</organism>
<dbReference type="GO" id="GO:0016020">
    <property type="term" value="C:membrane"/>
    <property type="evidence" value="ECO:0007669"/>
    <property type="project" value="UniProtKB-SubCell"/>
</dbReference>
<feature type="transmembrane region" description="Helical" evidence="6">
    <location>
        <begin position="12"/>
        <end position="33"/>
    </location>
</feature>
<feature type="transmembrane region" description="Helical" evidence="6">
    <location>
        <begin position="279"/>
        <end position="299"/>
    </location>
</feature>
<feature type="transmembrane region" description="Helical" evidence="6">
    <location>
        <begin position="401"/>
        <end position="418"/>
    </location>
</feature>
<keyword evidence="8" id="KW-1185">Reference proteome</keyword>
<keyword evidence="4 6" id="KW-1133">Transmembrane helix</keyword>
<dbReference type="OrthoDB" id="648861at2759"/>
<dbReference type="GeneID" id="30198267"/>
<feature type="transmembrane region" description="Helical" evidence="6">
    <location>
        <begin position="305"/>
        <end position="329"/>
    </location>
</feature>
<evidence type="ECO:0000313" key="7">
    <source>
        <dbReference type="EMBL" id="ODQ58380.1"/>
    </source>
</evidence>
<dbReference type="AlphaFoldDB" id="A0A1E3NZF7"/>
<feature type="transmembrane region" description="Helical" evidence="6">
    <location>
        <begin position="45"/>
        <end position="65"/>
    </location>
</feature>
<protein>
    <recommendedName>
        <fullName evidence="6">Solute carrier family 40 member</fullName>
    </recommendedName>
</protein>
<keyword evidence="6" id="KW-0406">Ion transport</keyword>
<evidence type="ECO:0000256" key="2">
    <source>
        <dbReference type="ARBA" id="ARBA00022448"/>
    </source>
</evidence>
<name>A0A1E3NZF7_WICAA</name>
<evidence type="ECO:0000256" key="1">
    <source>
        <dbReference type="ARBA" id="ARBA00004141"/>
    </source>
</evidence>
<sequence length="419" mass="47827">DLKGLIKNRLYISHFLYVWNSRMYEFGIVLFIINLYPGTLFPSSLFAFCSSLSGILLSNTVTNLVNHGQRLKIIEEAIFIQRSFAVLSATILLIIFQFFEDHSLLKKACLAVVIVCGVVEKLTTIANKISISRDWIVKICLKDEEFMIELNTKLRGIDLFCKLVAPFFISSFITIAGFKITLAFIILVFLISSQIEFSMILKLYHSIPALKESEDQITKNPPKFQPLTYWESLKLFCKNPIALQVISISLVYLTVLSFGNTTIAYLLSFDDINNFSIGLLKGISTGFELFGTLVIFPFLNKLTNFINVGLISVVFQFLSLTPILASFIINYSKTHWLVCFCIPWSRIGLWCFDLAVQNSIQIYITDDFERFNVTTFEESLNNLFELSTHILTLIFHKPEQFKYPVFASTGAIFLAVIFY</sequence>
<dbReference type="Pfam" id="PF06963">
    <property type="entry name" value="FPN1"/>
    <property type="match status" value="1"/>
</dbReference>
<proteinExistence type="inferred from homology"/>